<evidence type="ECO:0000256" key="2">
    <source>
        <dbReference type="SAM" id="SignalP"/>
    </source>
</evidence>
<protein>
    <recommendedName>
        <fullName evidence="5">Leucine-rich repeat-containing N-terminal plant-type domain-containing protein</fullName>
    </recommendedName>
</protein>
<feature type="transmembrane region" description="Helical" evidence="1">
    <location>
        <begin position="702"/>
        <end position="724"/>
    </location>
</feature>
<dbReference type="PANTHER" id="PTHR48007">
    <property type="entry name" value="LEUCINE-RICH REPEAT RECEPTOR-LIKE PROTEIN KINASE PXC1"/>
    <property type="match status" value="1"/>
</dbReference>
<dbReference type="InterPro" id="IPR032675">
    <property type="entry name" value="LRR_dom_sf"/>
</dbReference>
<feature type="signal peptide" evidence="2">
    <location>
        <begin position="1"/>
        <end position="20"/>
    </location>
</feature>
<evidence type="ECO:0000256" key="1">
    <source>
        <dbReference type="SAM" id="Phobius"/>
    </source>
</evidence>
<evidence type="ECO:0000313" key="3">
    <source>
        <dbReference type="EMBL" id="GMH90530.1"/>
    </source>
</evidence>
<keyword evidence="4" id="KW-1185">Reference proteome</keyword>
<dbReference type="PANTHER" id="PTHR48007:SF76">
    <property type="entry name" value="OS03G0145102 PROTEIN"/>
    <property type="match status" value="1"/>
</dbReference>
<keyword evidence="1" id="KW-0472">Membrane</keyword>
<dbReference type="Proteomes" id="UP001165085">
    <property type="component" value="Unassembled WGS sequence"/>
</dbReference>
<comment type="caution">
    <text evidence="3">The sequence shown here is derived from an EMBL/GenBank/DDBJ whole genome shotgun (WGS) entry which is preliminary data.</text>
</comment>
<dbReference type="InterPro" id="IPR046959">
    <property type="entry name" value="PRK1-6/SRF4-like"/>
</dbReference>
<accession>A0A9W7EUH7</accession>
<gene>
    <name evidence="3" type="ORF">TrST_g9001</name>
</gene>
<feature type="transmembrane region" description="Helical" evidence="1">
    <location>
        <begin position="386"/>
        <end position="406"/>
    </location>
</feature>
<evidence type="ECO:0000313" key="4">
    <source>
        <dbReference type="Proteomes" id="UP001165085"/>
    </source>
</evidence>
<keyword evidence="1" id="KW-1133">Transmembrane helix</keyword>
<feature type="transmembrane region" description="Helical" evidence="1">
    <location>
        <begin position="249"/>
        <end position="268"/>
    </location>
</feature>
<feature type="transmembrane region" description="Helical" evidence="1">
    <location>
        <begin position="347"/>
        <end position="366"/>
    </location>
</feature>
<feature type="transmembrane region" description="Helical" evidence="1">
    <location>
        <begin position="474"/>
        <end position="492"/>
    </location>
</feature>
<feature type="transmembrane region" description="Helical" evidence="1">
    <location>
        <begin position="512"/>
        <end position="529"/>
    </location>
</feature>
<dbReference type="Gene3D" id="3.80.10.10">
    <property type="entry name" value="Ribonuclease Inhibitor"/>
    <property type="match status" value="1"/>
</dbReference>
<name>A0A9W7EUH7_9STRA</name>
<keyword evidence="1" id="KW-0812">Transmembrane</keyword>
<feature type="chain" id="PRO_5040908994" description="Leucine-rich repeat-containing N-terminal plant-type domain-containing protein" evidence="2">
    <location>
        <begin position="21"/>
        <end position="786"/>
    </location>
</feature>
<organism evidence="3 4">
    <name type="scientific">Triparma strigata</name>
    <dbReference type="NCBI Taxonomy" id="1606541"/>
    <lineage>
        <taxon>Eukaryota</taxon>
        <taxon>Sar</taxon>
        <taxon>Stramenopiles</taxon>
        <taxon>Ochrophyta</taxon>
        <taxon>Bolidophyceae</taxon>
        <taxon>Parmales</taxon>
        <taxon>Triparmaceae</taxon>
        <taxon>Triparma</taxon>
    </lineage>
</organism>
<proteinExistence type="predicted"/>
<feature type="transmembrane region" description="Helical" evidence="1">
    <location>
        <begin position="730"/>
        <end position="749"/>
    </location>
</feature>
<sequence length="786" mass="87101">MLPKVSLAALLCLYFRNTTAITAREAAREAAALDAIASLTNVRDVTSTGWEPSAALSRCEWEGVSCSGGSEIDEESVTELNLGGVGLTGRISTLVPALQNLTNLSELDFSFNHLVGSLPKVLVDSCQTSISCDFAINKMDCGGDFQILVAGAMDPDSQSCVFCRNCLEGGKCANGYDPDASLYCDVCPPNTFEKGETCYACSDALSSVLIPVGAFFALVTLVSFLDFVGKKGLKFFPYLGPSTSNMVRYKLLITVLQFLIVYSQFVGLQAPWFAGVIKQVTHLALPPVVLTPCFLYGGLASGPYYFLTAWLILGGVSLLVFLAINLHRVPKLPEVLGVHFFENSQKIAAIMIIQLPIPVTLASMKSTVMFNYGASIYGWKIFDSPFYIFANLLSLILIIFTMQRILKKLIRRGRRMREALIIEMEDVEEQEGEEEACKTILTDIENHRPFLAMFGIQYVSNNYGHEEKAFVRKVASVVAMSTIHLCVMIASYEEGVEGNTGRELKNSLLGASQSFALVLVNWVYLGDMLKRPYVSHSYMKRSEPFHESEIWVVRFSSWFLALHSFRLFGCYLLGVHEDLSARLGSVSCGVLLLGLGACMLPILKDVTEEPAEEGLRETEIVDEINRILNATSFRCAVYFSRAVSSSVKYENDYKFELRRWPVSPPEEPHVCNILGCCFCTKACRKDIHACVNHNYLFKPLSWVAYVAWLSAFFWIVASSFSLVLVEVDGFLLSLIVCPLPLLLCALMEIRIFRSARKWKIDTSEPPMRETFGAGGVTINPVADTQL</sequence>
<dbReference type="AlphaFoldDB" id="A0A9W7EUH7"/>
<reference evidence="4" key="1">
    <citation type="journal article" date="2023" name="Commun. Biol.">
        <title>Genome analysis of Parmales, the sister group of diatoms, reveals the evolutionary specialization of diatoms from phago-mixotrophs to photoautotrophs.</title>
        <authorList>
            <person name="Ban H."/>
            <person name="Sato S."/>
            <person name="Yoshikawa S."/>
            <person name="Yamada K."/>
            <person name="Nakamura Y."/>
            <person name="Ichinomiya M."/>
            <person name="Sato N."/>
            <person name="Blanc-Mathieu R."/>
            <person name="Endo H."/>
            <person name="Kuwata A."/>
            <person name="Ogata H."/>
        </authorList>
    </citation>
    <scope>NUCLEOTIDE SEQUENCE [LARGE SCALE GENOMIC DNA]</scope>
    <source>
        <strain evidence="4">NIES 3701</strain>
    </source>
</reference>
<feature type="transmembrane region" description="Helical" evidence="1">
    <location>
        <begin position="304"/>
        <end position="326"/>
    </location>
</feature>
<feature type="transmembrane region" description="Helical" evidence="1">
    <location>
        <begin position="208"/>
        <end position="228"/>
    </location>
</feature>
<dbReference type="OrthoDB" id="1055097at2759"/>
<evidence type="ECO:0008006" key="5">
    <source>
        <dbReference type="Google" id="ProtNLM"/>
    </source>
</evidence>
<dbReference type="EMBL" id="BRXY01000373">
    <property type="protein sequence ID" value="GMH90530.1"/>
    <property type="molecule type" value="Genomic_DNA"/>
</dbReference>
<dbReference type="SUPFAM" id="SSF52058">
    <property type="entry name" value="L domain-like"/>
    <property type="match status" value="1"/>
</dbReference>
<keyword evidence="2" id="KW-0732">Signal</keyword>